<gene>
    <name evidence="2" type="ORF">LADA_0C01948G</name>
</gene>
<accession>A0A1G4IXQ0</accession>
<reference evidence="3" key="1">
    <citation type="submission" date="2016-03" db="EMBL/GenBank/DDBJ databases">
        <authorList>
            <person name="Devillers H."/>
        </authorList>
    </citation>
    <scope>NUCLEOTIDE SEQUENCE [LARGE SCALE GENOMIC DNA]</scope>
</reference>
<dbReference type="EMBL" id="LT598459">
    <property type="protein sequence ID" value="SCU81937.1"/>
    <property type="molecule type" value="Genomic_DNA"/>
</dbReference>
<dbReference type="GO" id="GO:0032979">
    <property type="term" value="P:protein insertion into mitochondrial inner membrane from matrix"/>
    <property type="evidence" value="ECO:0007669"/>
    <property type="project" value="EnsemblFungi"/>
</dbReference>
<dbReference type="STRING" id="1266660.A0A1G4IXQ0"/>
<dbReference type="OrthoDB" id="1658288at2759"/>
<dbReference type="PROSITE" id="PS50005">
    <property type="entry name" value="TPR"/>
    <property type="match status" value="1"/>
</dbReference>
<name>A0A1G4IXQ0_9SACH</name>
<feature type="repeat" description="TPR" evidence="1">
    <location>
        <begin position="191"/>
        <end position="224"/>
    </location>
</feature>
<proteinExistence type="predicted"/>
<dbReference type="GO" id="GO:0005759">
    <property type="term" value="C:mitochondrial matrix"/>
    <property type="evidence" value="ECO:0007669"/>
    <property type="project" value="EnsemblFungi"/>
</dbReference>
<dbReference type="InterPro" id="IPR011990">
    <property type="entry name" value="TPR-like_helical_dom_sf"/>
</dbReference>
<dbReference type="InterPro" id="IPR019734">
    <property type="entry name" value="TPR_rpt"/>
</dbReference>
<protein>
    <submittedName>
        <fullName evidence="2">LADA_0C01948g1_1</fullName>
    </submittedName>
</protein>
<dbReference type="AlphaFoldDB" id="A0A1G4IXQ0"/>
<organism evidence="2 3">
    <name type="scientific">Lachancea dasiensis</name>
    <dbReference type="NCBI Taxonomy" id="1072105"/>
    <lineage>
        <taxon>Eukaryota</taxon>
        <taxon>Fungi</taxon>
        <taxon>Dikarya</taxon>
        <taxon>Ascomycota</taxon>
        <taxon>Saccharomycotina</taxon>
        <taxon>Saccharomycetes</taxon>
        <taxon>Saccharomycetales</taxon>
        <taxon>Saccharomycetaceae</taxon>
        <taxon>Lachancea</taxon>
    </lineage>
</organism>
<evidence type="ECO:0000256" key="1">
    <source>
        <dbReference type="PROSITE-ProRule" id="PRU00339"/>
    </source>
</evidence>
<evidence type="ECO:0000313" key="2">
    <source>
        <dbReference type="EMBL" id="SCU81937.1"/>
    </source>
</evidence>
<dbReference type="Proteomes" id="UP000190274">
    <property type="component" value="Chromosome C"/>
</dbReference>
<dbReference type="Gene3D" id="1.25.40.10">
    <property type="entry name" value="Tetratricopeptide repeat domain"/>
    <property type="match status" value="1"/>
</dbReference>
<sequence length="376" mass="43228">MSLTLRVHLKRFQSSLSSQRPPFYTVFPTKKLVNRFLFDLDSKLTFAKLYPVYESIYESLAPNGTPAHVPSSFQADDIMIMKKVLERLRRRTKSINKNLIGLENELLDRAAEMGNNDAISSLAFDVLRNPARSAPEDVVHAKTLIKQLYKMGHPLTIKLTGDLAFDNNDLLNAEKYFNQFLEVEIDTIRAGEVYCKLGTISFKKPDLQEAERKFLESVRLAPLENVVLSYYHLAQLYMDSEPVKARSLMESAASEGFKESFQMLGFLEMNYFHEYQKALQWFKLGMELYDIECFIGYFDCSLKLNAPRRAKNCLDSMSKLSKTNESSAAVFQSFLNSRQAQITRLKSCLTDPFFKYSPEKHSGEITAVSEKNRWEL</sequence>
<dbReference type="SUPFAM" id="SSF81901">
    <property type="entry name" value="HCP-like"/>
    <property type="match status" value="1"/>
</dbReference>
<keyword evidence="3" id="KW-1185">Reference proteome</keyword>
<evidence type="ECO:0000313" key="3">
    <source>
        <dbReference type="Proteomes" id="UP000190274"/>
    </source>
</evidence>
<keyword evidence="1" id="KW-0802">TPR repeat</keyword>